<dbReference type="Proteomes" id="UP000199577">
    <property type="component" value="Unassembled WGS sequence"/>
</dbReference>
<gene>
    <name evidence="3" type="ORF">SAMN05421747_11218</name>
</gene>
<proteinExistence type="predicted"/>
<dbReference type="RefSeq" id="WP_139215891.1">
    <property type="nucleotide sequence ID" value="NZ_FOLL01000012.1"/>
</dbReference>
<dbReference type="AlphaFoldDB" id="A0A1I1JGY4"/>
<accession>A0A1I1JGY4</accession>
<name>A0A1I1JGY4_9SPHI</name>
<dbReference type="EMBL" id="FOLL01000012">
    <property type="protein sequence ID" value="SFC47615.1"/>
    <property type="molecule type" value="Genomic_DNA"/>
</dbReference>
<keyword evidence="4" id="KW-1185">Reference proteome</keyword>
<sequence length="716" mass="79813">MVKAITLSFLLFVGLISRVAADTYPEVLFENSVMSGNYAYSSVRHDSLSWVENIGGRLPVSDSVYFTPGNALSLRYASVRGGSWRVTLTYPDAAGHYRPKQDDMLTLKLYVASTAERGVLPGVALLQQDTLTGTVNLADYISDFQPNMWLNVQLPLKAFRGLRRELPISGLQLSQTGADGDVHRLYIDQVEFLPERPPRVKLSSPAVLSAAKAFERHVDLTWQLPLTPSIRYIKIYRSEDNERFEPVAIRPVFVQKCTDFVPQANKTYYYKIAWVDYDYLESPFSNVLKATTETASDEALLDVIQAAHFNYFAERAEVNSGMHAVRFGVDDATVSVMETGLSILSHIVAAERGFLSRTVAGGRLERIVKFLAKADRYHGAFPARIDGRTGKGVYDADAVPVVNLRATAFLMQGLLAARQYFHDAPWAQQVDTLWQEVEWNRFVAEGQEHILLDRWSPVTGFKDAKPMGGFNGDFVSYILALASPRYALAPEAYALGLGIRRQLADSSHVMQLADNAAFSVRLNADAPPVLPRYQEFPYGKDTTVYGLHVSVGTIDTSLLEAYKPFLAFDPRGKRDTFANYYDNHINLTQGYQRRDNAVGTGDPSLDIWGLVTMPGAPDTLRKVSPALACASYAYQPAEALRSIRAFYHKYGEELFTEYGFRKWLAVRGNAVAPSHDALHQAAVVVMVENGRTGLIWSLFSDHPAIKQVVENHFSVE</sequence>
<protein>
    <recommendedName>
        <fullName evidence="2">Glycoamylase-like domain-containing protein</fullName>
    </recommendedName>
</protein>
<dbReference type="OrthoDB" id="5937621at2"/>
<evidence type="ECO:0000313" key="3">
    <source>
        <dbReference type="EMBL" id="SFC47615.1"/>
    </source>
</evidence>
<feature type="chain" id="PRO_5011744195" description="Glycoamylase-like domain-containing protein" evidence="1">
    <location>
        <begin position="22"/>
        <end position="716"/>
    </location>
</feature>
<evidence type="ECO:0000259" key="2">
    <source>
        <dbReference type="Pfam" id="PF10091"/>
    </source>
</evidence>
<dbReference type="Gene3D" id="1.50.10.140">
    <property type="match status" value="1"/>
</dbReference>
<organism evidence="3 4">
    <name type="scientific">Parapedobacter composti</name>
    <dbReference type="NCBI Taxonomy" id="623281"/>
    <lineage>
        <taxon>Bacteria</taxon>
        <taxon>Pseudomonadati</taxon>
        <taxon>Bacteroidota</taxon>
        <taxon>Sphingobacteriia</taxon>
        <taxon>Sphingobacteriales</taxon>
        <taxon>Sphingobacteriaceae</taxon>
        <taxon>Parapedobacter</taxon>
    </lineage>
</organism>
<dbReference type="InterPro" id="IPR019282">
    <property type="entry name" value="Glycoamylase-like_cons_dom"/>
</dbReference>
<evidence type="ECO:0000313" key="4">
    <source>
        <dbReference type="Proteomes" id="UP000199577"/>
    </source>
</evidence>
<dbReference type="Gene3D" id="2.60.40.10">
    <property type="entry name" value="Immunoglobulins"/>
    <property type="match status" value="1"/>
</dbReference>
<reference evidence="3 4" key="1">
    <citation type="submission" date="2016-10" db="EMBL/GenBank/DDBJ databases">
        <authorList>
            <person name="de Groot N.N."/>
        </authorList>
    </citation>
    <scope>NUCLEOTIDE SEQUENCE [LARGE SCALE GENOMIC DNA]</scope>
    <source>
        <strain evidence="3 4">DSM 22900</strain>
    </source>
</reference>
<keyword evidence="1" id="KW-0732">Signal</keyword>
<dbReference type="InterPro" id="IPR013783">
    <property type="entry name" value="Ig-like_fold"/>
</dbReference>
<feature type="domain" description="Glycoamylase-like" evidence="2">
    <location>
        <begin position="537"/>
        <end position="703"/>
    </location>
</feature>
<dbReference type="Pfam" id="PF10091">
    <property type="entry name" value="Glycoamylase"/>
    <property type="match status" value="1"/>
</dbReference>
<evidence type="ECO:0000256" key="1">
    <source>
        <dbReference type="SAM" id="SignalP"/>
    </source>
</evidence>
<dbReference type="STRING" id="623281.SAMN05421747_11218"/>
<feature type="signal peptide" evidence="1">
    <location>
        <begin position="1"/>
        <end position="21"/>
    </location>
</feature>